<evidence type="ECO:0000313" key="1">
    <source>
        <dbReference type="EMBL" id="AXM94846.1"/>
    </source>
</evidence>
<evidence type="ECO:0000313" key="2">
    <source>
        <dbReference type="Proteomes" id="UP000256503"/>
    </source>
</evidence>
<gene>
    <name evidence="1" type="ORF">DVB73_02950</name>
</gene>
<dbReference type="SUPFAM" id="SSF52467">
    <property type="entry name" value="DHS-like NAD/FAD-binding domain"/>
    <property type="match status" value="1"/>
</dbReference>
<organism evidence="1 2">
    <name type="scientific">Pseudomonas plecoglossicida</name>
    <dbReference type="NCBI Taxonomy" id="70775"/>
    <lineage>
        <taxon>Bacteria</taxon>
        <taxon>Pseudomonadati</taxon>
        <taxon>Pseudomonadota</taxon>
        <taxon>Gammaproteobacteria</taxon>
        <taxon>Pseudomonadales</taxon>
        <taxon>Pseudomonadaceae</taxon>
        <taxon>Pseudomonas</taxon>
    </lineage>
</organism>
<sequence>MEVNLVGDAAENLRALLPLLEHKTRRSWRDKVEGWRDRGLDLAPSRKVSTGCASIGRLEPCDPAGVHKGIHCMIRTPPCSLPR</sequence>
<name>A0AAD0QYR2_PSEDL</name>
<proteinExistence type="predicted"/>
<protein>
    <submittedName>
        <fullName evidence="1">Uncharacterized protein</fullName>
    </submittedName>
</protein>
<reference evidence="1 2" key="1">
    <citation type="submission" date="2018-07" db="EMBL/GenBank/DDBJ databases">
        <title>Complete genome sequence of a Pseudomonas plecoglossicida strain pathogenic to the marine fish, Larimichthys crocea.</title>
        <authorList>
            <person name="Tao Z."/>
        </authorList>
    </citation>
    <scope>NUCLEOTIDE SEQUENCE [LARGE SCALE GENOMIC DNA]</scope>
    <source>
        <strain evidence="1 2">XSDHY-P</strain>
    </source>
</reference>
<accession>A0AAD0QYR2</accession>
<dbReference type="EMBL" id="CP031146">
    <property type="protein sequence ID" value="AXM94846.1"/>
    <property type="molecule type" value="Genomic_DNA"/>
</dbReference>
<dbReference type="InterPro" id="IPR029035">
    <property type="entry name" value="DHS-like_NAD/FAD-binding_dom"/>
</dbReference>
<dbReference type="Proteomes" id="UP000256503">
    <property type="component" value="Chromosome"/>
</dbReference>
<dbReference type="AlphaFoldDB" id="A0AAD0QYR2"/>